<evidence type="ECO:0000313" key="1">
    <source>
        <dbReference type="EMBL" id="GFR96352.1"/>
    </source>
</evidence>
<keyword evidence="2" id="KW-1185">Reference proteome</keyword>
<proteinExistence type="predicted"/>
<sequence>MFVAKGYKQKRSGCKLGDILPSRLFSSLHIWYDATDMSLYRSALSACVVKGLPNVQEYIYQNRMVNDQDASTTVDPPQASDAVM</sequence>
<gene>
    <name evidence="1" type="ORF">ElyMa_002719300</name>
</gene>
<dbReference type="AlphaFoldDB" id="A0AAV4HDV6"/>
<dbReference type="EMBL" id="BMAT01005576">
    <property type="protein sequence ID" value="GFR96352.1"/>
    <property type="molecule type" value="Genomic_DNA"/>
</dbReference>
<reference evidence="1 2" key="1">
    <citation type="journal article" date="2021" name="Elife">
        <title>Chloroplast acquisition without the gene transfer in kleptoplastic sea slugs, Plakobranchus ocellatus.</title>
        <authorList>
            <person name="Maeda T."/>
            <person name="Takahashi S."/>
            <person name="Yoshida T."/>
            <person name="Shimamura S."/>
            <person name="Takaki Y."/>
            <person name="Nagai Y."/>
            <person name="Toyoda A."/>
            <person name="Suzuki Y."/>
            <person name="Arimoto A."/>
            <person name="Ishii H."/>
            <person name="Satoh N."/>
            <person name="Nishiyama T."/>
            <person name="Hasebe M."/>
            <person name="Maruyama T."/>
            <person name="Minagawa J."/>
            <person name="Obokata J."/>
            <person name="Shigenobu S."/>
        </authorList>
    </citation>
    <scope>NUCLEOTIDE SEQUENCE [LARGE SCALE GENOMIC DNA]</scope>
</reference>
<accession>A0AAV4HDV6</accession>
<protein>
    <submittedName>
        <fullName evidence="1">Kelch-like protein 10</fullName>
    </submittedName>
</protein>
<name>A0AAV4HDV6_9GAST</name>
<comment type="caution">
    <text evidence="1">The sequence shown here is derived from an EMBL/GenBank/DDBJ whole genome shotgun (WGS) entry which is preliminary data.</text>
</comment>
<dbReference type="Proteomes" id="UP000762676">
    <property type="component" value="Unassembled WGS sequence"/>
</dbReference>
<evidence type="ECO:0000313" key="2">
    <source>
        <dbReference type="Proteomes" id="UP000762676"/>
    </source>
</evidence>
<organism evidence="1 2">
    <name type="scientific">Elysia marginata</name>
    <dbReference type="NCBI Taxonomy" id="1093978"/>
    <lineage>
        <taxon>Eukaryota</taxon>
        <taxon>Metazoa</taxon>
        <taxon>Spiralia</taxon>
        <taxon>Lophotrochozoa</taxon>
        <taxon>Mollusca</taxon>
        <taxon>Gastropoda</taxon>
        <taxon>Heterobranchia</taxon>
        <taxon>Euthyneura</taxon>
        <taxon>Panpulmonata</taxon>
        <taxon>Sacoglossa</taxon>
        <taxon>Placobranchoidea</taxon>
        <taxon>Plakobranchidae</taxon>
        <taxon>Elysia</taxon>
    </lineage>
</organism>